<dbReference type="PANTHER" id="PTHR10151">
    <property type="entry name" value="ECTONUCLEOTIDE PYROPHOSPHATASE/PHOSPHODIESTERASE"/>
    <property type="match status" value="1"/>
</dbReference>
<keyword evidence="1" id="KW-0472">Membrane</keyword>
<accession>A0A1I3TRT2</accession>
<protein>
    <submittedName>
        <fullName evidence="2">Predicted pyrophosphatase or phosphodiesterase, AlkP superfamily</fullName>
    </submittedName>
</protein>
<dbReference type="Gene3D" id="3.40.720.10">
    <property type="entry name" value="Alkaline Phosphatase, subunit A"/>
    <property type="match status" value="1"/>
</dbReference>
<dbReference type="EMBL" id="FORU01000014">
    <property type="protein sequence ID" value="SFJ72346.1"/>
    <property type="molecule type" value="Genomic_DNA"/>
</dbReference>
<dbReference type="STRING" id="1150112.SAMN04487893_11451"/>
<dbReference type="GO" id="GO:0016787">
    <property type="term" value="F:hydrolase activity"/>
    <property type="evidence" value="ECO:0007669"/>
    <property type="project" value="UniProtKB-ARBA"/>
</dbReference>
<gene>
    <name evidence="2" type="ORF">SAMN04487893_11451</name>
</gene>
<keyword evidence="1" id="KW-1133">Transmembrane helix</keyword>
<evidence type="ECO:0000313" key="3">
    <source>
        <dbReference type="Proteomes" id="UP000243887"/>
    </source>
</evidence>
<evidence type="ECO:0000313" key="2">
    <source>
        <dbReference type="EMBL" id="SFJ72346.1"/>
    </source>
</evidence>
<dbReference type="CDD" id="cd16018">
    <property type="entry name" value="Enpp"/>
    <property type="match status" value="1"/>
</dbReference>
<name>A0A1I3TRT2_9FLAO</name>
<dbReference type="Gene3D" id="3.30.1360.180">
    <property type="match status" value="1"/>
</dbReference>
<dbReference type="InterPro" id="IPR017850">
    <property type="entry name" value="Alkaline_phosphatase_core_sf"/>
</dbReference>
<dbReference type="PANTHER" id="PTHR10151:SF120">
    <property type="entry name" value="BIS(5'-ADENOSYL)-TRIPHOSPHATASE"/>
    <property type="match status" value="1"/>
</dbReference>
<keyword evidence="3" id="KW-1185">Reference proteome</keyword>
<dbReference type="AlphaFoldDB" id="A0A1I3TRT2"/>
<keyword evidence="1" id="KW-0812">Transmembrane</keyword>
<dbReference type="Proteomes" id="UP000243887">
    <property type="component" value="Unassembled WGS sequence"/>
</dbReference>
<organism evidence="2 3">
    <name type="scientific">Myroides guanonis</name>
    <dbReference type="NCBI Taxonomy" id="1150112"/>
    <lineage>
        <taxon>Bacteria</taxon>
        <taxon>Pseudomonadati</taxon>
        <taxon>Bacteroidota</taxon>
        <taxon>Flavobacteriia</taxon>
        <taxon>Flavobacteriales</taxon>
        <taxon>Flavobacteriaceae</taxon>
        <taxon>Myroides</taxon>
    </lineage>
</organism>
<proteinExistence type="predicted"/>
<dbReference type="SUPFAM" id="SSF53649">
    <property type="entry name" value="Alkaline phosphatase-like"/>
    <property type="match status" value="1"/>
</dbReference>
<sequence>MTDIWLDITQTSFIMKSFIHIIIGLMILMISASNYAQDIENQIVVEKRFNSKQQLNKPYVILISADGFRYDYIEKYNAEFLKRISKKGVRSLALIPSFPSVTFPNHYSIVTGLYPSHHGLVGNNMIDVKSGERYSLRNKKAIVNPKWYGGTPIWVLAEQNNMLTACYYWPGSEAPIKGFLPTYFYKYSETTPIDDRINEVKEWLLLPEDRRPHLITFYMPEVDHAGHTYGPDSSETETAVRFVDESLKKLNEVVSKLDLPVYFVFVSDHGMNAVDQANPIIFPIKVDENKVDIVSNGTYISVFVKDKKDVLSFYNLIKSGQNNQFEVYLKENIPSHLHFDAKEDRYARIGDIVLLAKAPYLFSNGKPIPGAHGYDPYEVENMNATFLVWGNSVKPKIIDKVENIHIYPLLAKMLGLEVNEQIDGDERLIDLIL</sequence>
<evidence type="ECO:0000256" key="1">
    <source>
        <dbReference type="SAM" id="Phobius"/>
    </source>
</evidence>
<reference evidence="3" key="1">
    <citation type="submission" date="2016-10" db="EMBL/GenBank/DDBJ databases">
        <authorList>
            <person name="Varghese N."/>
            <person name="Submissions S."/>
        </authorList>
    </citation>
    <scope>NUCLEOTIDE SEQUENCE [LARGE SCALE GENOMIC DNA]</scope>
    <source>
        <strain evidence="3">DSM 26542</strain>
    </source>
</reference>
<dbReference type="Pfam" id="PF01663">
    <property type="entry name" value="Phosphodiest"/>
    <property type="match status" value="1"/>
</dbReference>
<feature type="transmembrane region" description="Helical" evidence="1">
    <location>
        <begin position="12"/>
        <end position="32"/>
    </location>
</feature>
<dbReference type="InterPro" id="IPR002591">
    <property type="entry name" value="Phosphodiest/P_Trfase"/>
</dbReference>